<protein>
    <submittedName>
        <fullName evidence="1">Uncharacterized protein</fullName>
    </submittedName>
</protein>
<evidence type="ECO:0000313" key="1">
    <source>
        <dbReference type="EMBL" id="NBE57002.1"/>
    </source>
</evidence>
<gene>
    <name evidence="1" type="ORF">GUY60_37455</name>
</gene>
<dbReference type="EMBL" id="JAAAHS010000689">
    <property type="protein sequence ID" value="NBE57002.1"/>
    <property type="molecule type" value="Genomic_DNA"/>
</dbReference>
<accession>A0A964V1R2</accession>
<name>A0A964V1R2_9ACTN</name>
<sequence length="57" mass="6096">MTTARADGARADRESAAGFLQHLVENAQLGAQATRIPVRVRAVQEVTVHLASNRAGR</sequence>
<dbReference type="Proteomes" id="UP000598297">
    <property type="component" value="Unassembled WGS sequence"/>
</dbReference>
<dbReference type="AlphaFoldDB" id="A0A964V1R2"/>
<organism evidence="1 2">
    <name type="scientific">Streptomyces boluensis</name>
    <dbReference type="NCBI Taxonomy" id="1775135"/>
    <lineage>
        <taxon>Bacteria</taxon>
        <taxon>Bacillati</taxon>
        <taxon>Actinomycetota</taxon>
        <taxon>Actinomycetes</taxon>
        <taxon>Kitasatosporales</taxon>
        <taxon>Streptomycetaceae</taxon>
        <taxon>Streptomyces</taxon>
    </lineage>
</organism>
<proteinExistence type="predicted"/>
<comment type="caution">
    <text evidence="1">The sequence shown here is derived from an EMBL/GenBank/DDBJ whole genome shotgun (WGS) entry which is preliminary data.</text>
</comment>
<dbReference type="RefSeq" id="WP_161705960.1">
    <property type="nucleotide sequence ID" value="NZ_JAAAHS010000689.1"/>
</dbReference>
<keyword evidence="2" id="KW-1185">Reference proteome</keyword>
<reference evidence="1" key="1">
    <citation type="submission" date="2020-01" db="EMBL/GenBank/DDBJ databases">
        <title>Whole-genome analyses of novel actinobacteria.</title>
        <authorList>
            <person name="Sahin N."/>
        </authorList>
    </citation>
    <scope>NUCLEOTIDE SEQUENCE</scope>
    <source>
        <strain evidence="1">YC537</strain>
    </source>
</reference>
<evidence type="ECO:0000313" key="2">
    <source>
        <dbReference type="Proteomes" id="UP000598297"/>
    </source>
</evidence>